<dbReference type="EMBL" id="VSRR010000248">
    <property type="protein sequence ID" value="MPC12960.1"/>
    <property type="molecule type" value="Genomic_DNA"/>
</dbReference>
<gene>
    <name evidence="1" type="ORF">E2C01_005677</name>
</gene>
<name>A0A5B7CU30_PORTR</name>
<sequence length="85" mass="9445">MTCRFFLSASFASSGNSYSTKPLLPRVRYNRSTSPNLAKCFMTSRRWTSSGNSWMYTRHFSSGMYSSRQVSGTHGGGIVSWAGRG</sequence>
<dbReference type="AlphaFoldDB" id="A0A5B7CU30"/>
<keyword evidence="2" id="KW-1185">Reference proteome</keyword>
<evidence type="ECO:0000313" key="2">
    <source>
        <dbReference type="Proteomes" id="UP000324222"/>
    </source>
</evidence>
<dbReference type="Proteomes" id="UP000324222">
    <property type="component" value="Unassembled WGS sequence"/>
</dbReference>
<reference evidence="1 2" key="1">
    <citation type="submission" date="2019-05" db="EMBL/GenBank/DDBJ databases">
        <title>Another draft genome of Portunus trituberculatus and its Hox gene families provides insights of decapod evolution.</title>
        <authorList>
            <person name="Jeong J.-H."/>
            <person name="Song I."/>
            <person name="Kim S."/>
            <person name="Choi T."/>
            <person name="Kim D."/>
            <person name="Ryu S."/>
            <person name="Kim W."/>
        </authorList>
    </citation>
    <scope>NUCLEOTIDE SEQUENCE [LARGE SCALE GENOMIC DNA]</scope>
    <source>
        <tissue evidence="1">Muscle</tissue>
    </source>
</reference>
<protein>
    <submittedName>
        <fullName evidence="1">Uncharacterized protein</fullName>
    </submittedName>
</protein>
<evidence type="ECO:0000313" key="1">
    <source>
        <dbReference type="EMBL" id="MPC12960.1"/>
    </source>
</evidence>
<comment type="caution">
    <text evidence="1">The sequence shown here is derived from an EMBL/GenBank/DDBJ whole genome shotgun (WGS) entry which is preliminary data.</text>
</comment>
<accession>A0A5B7CU30</accession>
<organism evidence="1 2">
    <name type="scientific">Portunus trituberculatus</name>
    <name type="common">Swimming crab</name>
    <name type="synonym">Neptunus trituberculatus</name>
    <dbReference type="NCBI Taxonomy" id="210409"/>
    <lineage>
        <taxon>Eukaryota</taxon>
        <taxon>Metazoa</taxon>
        <taxon>Ecdysozoa</taxon>
        <taxon>Arthropoda</taxon>
        <taxon>Crustacea</taxon>
        <taxon>Multicrustacea</taxon>
        <taxon>Malacostraca</taxon>
        <taxon>Eumalacostraca</taxon>
        <taxon>Eucarida</taxon>
        <taxon>Decapoda</taxon>
        <taxon>Pleocyemata</taxon>
        <taxon>Brachyura</taxon>
        <taxon>Eubrachyura</taxon>
        <taxon>Portunoidea</taxon>
        <taxon>Portunidae</taxon>
        <taxon>Portuninae</taxon>
        <taxon>Portunus</taxon>
    </lineage>
</organism>
<proteinExistence type="predicted"/>